<dbReference type="EMBL" id="FMBK01000001">
    <property type="protein sequence ID" value="SCC70673.1"/>
    <property type="molecule type" value="Genomic_DNA"/>
</dbReference>
<accession>A0A1C4GS11</accession>
<evidence type="ECO:0000313" key="5">
    <source>
        <dbReference type="EMBL" id="SCC70673.1"/>
    </source>
</evidence>
<evidence type="ECO:0000259" key="4">
    <source>
        <dbReference type="PROSITE" id="PS50977"/>
    </source>
</evidence>
<dbReference type="Gene3D" id="1.10.357.10">
    <property type="entry name" value="Tetracycline Repressor, domain 2"/>
    <property type="match status" value="1"/>
</dbReference>
<dbReference type="OrthoDB" id="9790413at2"/>
<proteinExistence type="predicted"/>
<dbReference type="PROSITE" id="PS50977">
    <property type="entry name" value="HTH_TETR_2"/>
    <property type="match status" value="1"/>
</dbReference>
<dbReference type="GO" id="GO:0003677">
    <property type="term" value="F:DNA binding"/>
    <property type="evidence" value="ECO:0007669"/>
    <property type="project" value="UniProtKB-UniRule"/>
</dbReference>
<evidence type="ECO:0000256" key="1">
    <source>
        <dbReference type="ARBA" id="ARBA00023125"/>
    </source>
</evidence>
<dbReference type="Proteomes" id="UP000243661">
    <property type="component" value="Unassembled WGS sequence"/>
</dbReference>
<feature type="DNA-binding region" description="H-T-H motif" evidence="2">
    <location>
        <begin position="50"/>
        <end position="69"/>
    </location>
</feature>
<evidence type="ECO:0000313" key="6">
    <source>
        <dbReference type="Proteomes" id="UP000243661"/>
    </source>
</evidence>
<gene>
    <name evidence="5" type="ORF">GA0116959_1015</name>
</gene>
<dbReference type="Gene3D" id="1.10.10.60">
    <property type="entry name" value="Homeodomain-like"/>
    <property type="match status" value="1"/>
</dbReference>
<dbReference type="InterPro" id="IPR050624">
    <property type="entry name" value="HTH-type_Tx_Regulator"/>
</dbReference>
<dbReference type="InterPro" id="IPR036271">
    <property type="entry name" value="Tet_transcr_reg_TetR-rel_C_sf"/>
</dbReference>
<dbReference type="AlphaFoldDB" id="A0A1C4GS11"/>
<dbReference type="SUPFAM" id="SSF48498">
    <property type="entry name" value="Tetracyclin repressor-like, C-terminal domain"/>
    <property type="match status" value="1"/>
</dbReference>
<organism evidence="5 6">
    <name type="scientific">Acinetobacter albensis</name>
    <dbReference type="NCBI Taxonomy" id="1673609"/>
    <lineage>
        <taxon>Bacteria</taxon>
        <taxon>Pseudomonadati</taxon>
        <taxon>Pseudomonadota</taxon>
        <taxon>Gammaproteobacteria</taxon>
        <taxon>Moraxellales</taxon>
        <taxon>Moraxellaceae</taxon>
        <taxon>Acinetobacter</taxon>
    </lineage>
</organism>
<evidence type="ECO:0000256" key="3">
    <source>
        <dbReference type="SAM" id="MobiDB-lite"/>
    </source>
</evidence>
<sequence length="217" mass="24895">MSNLNDRQQPAPAKRIYAKKSATDRAQERHERLLEAGLQLFATQGYAQTTIEALCSEAKVTTRHFYQSFQGREALLLAVYNQMVEELQIGLLTAIQAEHQNMQEKIQQVIQALVTHYLTDTRRAQIGVLEVVGASTTVEQRRREVIHRIVNYVQVFLNTVMQEKKIPERNYYWLAVAMVGGINEMMAEWLMNRSISLEELVQEIINIVNFMAGNQGN</sequence>
<feature type="region of interest" description="Disordered" evidence="3">
    <location>
        <begin position="1"/>
        <end position="22"/>
    </location>
</feature>
<dbReference type="Pfam" id="PF00440">
    <property type="entry name" value="TetR_N"/>
    <property type="match status" value="1"/>
</dbReference>
<dbReference type="InterPro" id="IPR009057">
    <property type="entry name" value="Homeodomain-like_sf"/>
</dbReference>
<evidence type="ECO:0000256" key="2">
    <source>
        <dbReference type="PROSITE-ProRule" id="PRU00335"/>
    </source>
</evidence>
<dbReference type="PANTHER" id="PTHR43479:SF11">
    <property type="entry name" value="ACREF_ENVCD OPERON REPRESSOR-RELATED"/>
    <property type="match status" value="1"/>
</dbReference>
<dbReference type="PANTHER" id="PTHR43479">
    <property type="entry name" value="ACREF/ENVCD OPERON REPRESSOR-RELATED"/>
    <property type="match status" value="1"/>
</dbReference>
<dbReference type="RefSeq" id="WP_092716946.1">
    <property type="nucleotide sequence ID" value="NZ_FMBK01000001.1"/>
</dbReference>
<protein>
    <submittedName>
        <fullName evidence="5">Transcriptional regulator, TetR family</fullName>
    </submittedName>
</protein>
<dbReference type="SUPFAM" id="SSF46689">
    <property type="entry name" value="Homeodomain-like"/>
    <property type="match status" value="1"/>
</dbReference>
<dbReference type="InterPro" id="IPR001647">
    <property type="entry name" value="HTH_TetR"/>
</dbReference>
<feature type="domain" description="HTH tetR-type" evidence="4">
    <location>
        <begin position="27"/>
        <end position="87"/>
    </location>
</feature>
<keyword evidence="1 2" id="KW-0238">DNA-binding</keyword>
<name>A0A1C4GS11_9GAMM</name>
<reference evidence="5 6" key="1">
    <citation type="submission" date="2016-08" db="EMBL/GenBank/DDBJ databases">
        <authorList>
            <person name="Seilhamer J.J."/>
        </authorList>
    </citation>
    <scope>NUCLEOTIDE SEQUENCE [LARGE SCALE GENOMIC DNA]</scope>
    <source>
        <strain evidence="5 6">ANC 4874</strain>
    </source>
</reference>